<feature type="region of interest" description="Disordered" evidence="4">
    <location>
        <begin position="655"/>
        <end position="675"/>
    </location>
</feature>
<evidence type="ECO:0000256" key="4">
    <source>
        <dbReference type="SAM" id="MobiDB-lite"/>
    </source>
</evidence>
<dbReference type="GO" id="GO:0006351">
    <property type="term" value="P:DNA-templated transcription"/>
    <property type="evidence" value="ECO:0007669"/>
    <property type="project" value="InterPro"/>
</dbReference>
<proteinExistence type="predicted"/>
<dbReference type="PANTHER" id="PTHR31001">
    <property type="entry name" value="UNCHARACTERIZED TRANSCRIPTIONAL REGULATORY PROTEIN"/>
    <property type="match status" value="1"/>
</dbReference>
<dbReference type="GO" id="GO:0000981">
    <property type="term" value="F:DNA-binding transcription factor activity, RNA polymerase II-specific"/>
    <property type="evidence" value="ECO:0007669"/>
    <property type="project" value="InterPro"/>
</dbReference>
<evidence type="ECO:0000256" key="1">
    <source>
        <dbReference type="ARBA" id="ARBA00004123"/>
    </source>
</evidence>
<dbReference type="InterPro" id="IPR036864">
    <property type="entry name" value="Zn2-C6_fun-type_DNA-bd_sf"/>
</dbReference>
<name>A0A167RVR1_9HYPO</name>
<dbReference type="PROSITE" id="PS50048">
    <property type="entry name" value="ZN2_CY6_FUNGAL_2"/>
    <property type="match status" value="1"/>
</dbReference>
<dbReference type="PANTHER" id="PTHR31001:SF85">
    <property type="entry name" value="ZN(II)2CYS6 TRANSCRIPTION FACTOR (EUROFUNG)"/>
    <property type="match status" value="1"/>
</dbReference>
<evidence type="ECO:0000256" key="2">
    <source>
        <dbReference type="ARBA" id="ARBA00022723"/>
    </source>
</evidence>
<dbReference type="SMART" id="SM00066">
    <property type="entry name" value="GAL4"/>
    <property type="match status" value="1"/>
</dbReference>
<sequence length="782" mass="86257">MASSTAGTPNGPPNNPPNGPANTGHASSHTSKSTRILACVLCQHRKIKCDRTFPCANCIKANVTCTPSTPAPARKRRRPNQDLQERLARCEELLKVYASAKPEGEGGGAGAPPDPAQQLFESDTSSLKWKPPGKLIVEDDGGVRFVDSILLGTIHDELRAMREIVDGEDNDDITPETTATPDDNADLVLAGSCEPMSGDTPRSMTPEDLQPAPEHVFRLWQIYLERVNPLTKIIHVPTLQPYFVEATSGGQNLPQNIKTLLFAIYTLAAVAMTPDECLALLGYSRENALQRFSNGVRLSLIRTGFMKTYDLETLQALVIYLISLQGRYNRHAAWILNGVVLRTAQKMGLHRDGEALGLSPFETEIRRRVWWQIIMVDIKYALISGLSHSMLPRAWDTKEPKNVNDADLFPTATEPIQDREGPTEMIMVLITNRLARFLLETPGAEPIILLSDADTFKGHGGPSQQQVDMYRQLISNLAQSLLETIDKYSDPTAGPLHEMALDVKADILEKIEHVLLPHKEQEFSDEVRTLADNVFRIAVGAIAHENEHYTKTKARGFSWFSRMFFQDSMFLFVVGQLCTRTTGKLVEKAWDTVQATYSNYTDLFDVTQRMYYQIGLFVLRAWRTRESILRARLGDGVTFEPPDFITKLRAVMPSQEDASTIKTEPSSASSAPASGTATHTAYMTTTSTAAAAAAAATSSAPFSMPSSSSSSAATLLPPADELFAMGMDDKMQLSSPDLGMEGFFTQPYMDPNTIDWEMWGNIMPMGPTASTFDNLGSNPNPW</sequence>
<feature type="compositionally biased region" description="Low complexity" evidence="4">
    <location>
        <begin position="666"/>
        <end position="675"/>
    </location>
</feature>
<dbReference type="Proteomes" id="UP000076874">
    <property type="component" value="Unassembled WGS sequence"/>
</dbReference>
<keyword evidence="7" id="KW-1185">Reference proteome</keyword>
<feature type="domain" description="Zn(2)-C6 fungal-type" evidence="5">
    <location>
        <begin position="38"/>
        <end position="66"/>
    </location>
</feature>
<feature type="compositionally biased region" description="Pro residues" evidence="4">
    <location>
        <begin position="10"/>
        <end position="19"/>
    </location>
</feature>
<evidence type="ECO:0000259" key="5">
    <source>
        <dbReference type="PROSITE" id="PS50048"/>
    </source>
</evidence>
<feature type="region of interest" description="Disordered" evidence="4">
    <location>
        <begin position="1"/>
        <end position="29"/>
    </location>
</feature>
<feature type="compositionally biased region" description="Polar residues" evidence="4">
    <location>
        <begin position="656"/>
        <end position="665"/>
    </location>
</feature>
<dbReference type="CDD" id="cd00067">
    <property type="entry name" value="GAL4"/>
    <property type="match status" value="1"/>
</dbReference>
<dbReference type="Gene3D" id="4.10.240.10">
    <property type="entry name" value="Zn(2)-C6 fungal-type DNA-binding domain"/>
    <property type="match status" value="1"/>
</dbReference>
<reference evidence="6 7" key="1">
    <citation type="journal article" date="2016" name="Genome Biol. Evol.">
        <title>Divergent and convergent evolution of fungal pathogenicity.</title>
        <authorList>
            <person name="Shang Y."/>
            <person name="Xiao G."/>
            <person name="Zheng P."/>
            <person name="Cen K."/>
            <person name="Zhan S."/>
            <person name="Wang C."/>
        </authorList>
    </citation>
    <scope>NUCLEOTIDE SEQUENCE [LARGE SCALE GENOMIC DNA]</scope>
    <source>
        <strain evidence="6 7">RCEF 264</strain>
    </source>
</reference>
<dbReference type="GO" id="GO:0005634">
    <property type="term" value="C:nucleus"/>
    <property type="evidence" value="ECO:0007669"/>
    <property type="project" value="UniProtKB-SubCell"/>
</dbReference>
<feature type="region of interest" description="Disordered" evidence="4">
    <location>
        <begin position="168"/>
        <end position="187"/>
    </location>
</feature>
<dbReference type="Pfam" id="PF00172">
    <property type="entry name" value="Zn_clus"/>
    <property type="match status" value="1"/>
</dbReference>
<keyword evidence="3" id="KW-0539">Nucleus</keyword>
<dbReference type="InterPro" id="IPR001138">
    <property type="entry name" value="Zn2Cys6_DnaBD"/>
</dbReference>
<comment type="caution">
    <text evidence="6">The sequence shown here is derived from an EMBL/GenBank/DDBJ whole genome shotgun (WGS) entry which is preliminary data.</text>
</comment>
<gene>
    <name evidence="6" type="ORF">SPI_06189</name>
</gene>
<dbReference type="CDD" id="cd12148">
    <property type="entry name" value="fungal_TF_MHR"/>
    <property type="match status" value="1"/>
</dbReference>
<dbReference type="GO" id="GO:0008270">
    <property type="term" value="F:zinc ion binding"/>
    <property type="evidence" value="ECO:0007669"/>
    <property type="project" value="InterPro"/>
</dbReference>
<dbReference type="InterPro" id="IPR050613">
    <property type="entry name" value="Sec_Metabolite_Reg"/>
</dbReference>
<dbReference type="EMBL" id="AZHD01000011">
    <property type="protein sequence ID" value="OAA58987.1"/>
    <property type="molecule type" value="Genomic_DNA"/>
</dbReference>
<dbReference type="AlphaFoldDB" id="A0A167RVR1"/>
<dbReference type="InterPro" id="IPR007219">
    <property type="entry name" value="XnlR_reg_dom"/>
</dbReference>
<keyword evidence="2" id="KW-0479">Metal-binding</keyword>
<dbReference type="SUPFAM" id="SSF57701">
    <property type="entry name" value="Zn2/Cys6 DNA-binding domain"/>
    <property type="match status" value="1"/>
</dbReference>
<dbReference type="SMART" id="SM00906">
    <property type="entry name" value="Fungal_trans"/>
    <property type="match status" value="1"/>
</dbReference>
<dbReference type="OrthoDB" id="2269373at2759"/>
<accession>A0A167RVR1</accession>
<organism evidence="6 7">
    <name type="scientific">Niveomyces insectorum RCEF 264</name>
    <dbReference type="NCBI Taxonomy" id="1081102"/>
    <lineage>
        <taxon>Eukaryota</taxon>
        <taxon>Fungi</taxon>
        <taxon>Dikarya</taxon>
        <taxon>Ascomycota</taxon>
        <taxon>Pezizomycotina</taxon>
        <taxon>Sordariomycetes</taxon>
        <taxon>Hypocreomycetidae</taxon>
        <taxon>Hypocreales</taxon>
        <taxon>Cordycipitaceae</taxon>
        <taxon>Niveomyces</taxon>
    </lineage>
</organism>
<dbReference type="Pfam" id="PF04082">
    <property type="entry name" value="Fungal_trans"/>
    <property type="match status" value="1"/>
</dbReference>
<feature type="region of interest" description="Disordered" evidence="4">
    <location>
        <begin position="101"/>
        <end position="133"/>
    </location>
</feature>
<evidence type="ECO:0000313" key="6">
    <source>
        <dbReference type="EMBL" id="OAA58987.1"/>
    </source>
</evidence>
<dbReference type="STRING" id="1081102.A0A167RVR1"/>
<protein>
    <submittedName>
        <fullName evidence="6">C6 zinc finger domain containing protein</fullName>
    </submittedName>
</protein>
<comment type="subcellular location">
    <subcellularLocation>
        <location evidence="1">Nucleus</location>
    </subcellularLocation>
</comment>
<dbReference type="GO" id="GO:0003677">
    <property type="term" value="F:DNA binding"/>
    <property type="evidence" value="ECO:0007669"/>
    <property type="project" value="InterPro"/>
</dbReference>
<evidence type="ECO:0000313" key="7">
    <source>
        <dbReference type="Proteomes" id="UP000076874"/>
    </source>
</evidence>
<evidence type="ECO:0000256" key="3">
    <source>
        <dbReference type="ARBA" id="ARBA00023242"/>
    </source>
</evidence>